<name>A0ABP8ESF2_9MICO</name>
<sequence>MFSSVKIRSATVASEALAVGTSPNETVMATTAASSTVTSRRPAGRAGEAVGAGVSAGADMALFPPVDATAGRYLNRAWRGRALTV</sequence>
<protein>
    <submittedName>
        <fullName evidence="1">Uncharacterized protein</fullName>
    </submittedName>
</protein>
<dbReference type="EMBL" id="BAABBA010000005">
    <property type="protein sequence ID" value="GAA4286911.1"/>
    <property type="molecule type" value="Genomic_DNA"/>
</dbReference>
<evidence type="ECO:0000313" key="2">
    <source>
        <dbReference type="Proteomes" id="UP001499841"/>
    </source>
</evidence>
<evidence type="ECO:0000313" key="1">
    <source>
        <dbReference type="EMBL" id="GAA4286911.1"/>
    </source>
</evidence>
<comment type="caution">
    <text evidence="1">The sequence shown here is derived from an EMBL/GenBank/DDBJ whole genome shotgun (WGS) entry which is preliminary data.</text>
</comment>
<gene>
    <name evidence="1" type="ORF">GCM10022262_12700</name>
</gene>
<accession>A0ABP8ESF2</accession>
<organism evidence="1 2">
    <name type="scientific">Georgenia daeguensis</name>
    <dbReference type="NCBI Taxonomy" id="908355"/>
    <lineage>
        <taxon>Bacteria</taxon>
        <taxon>Bacillati</taxon>
        <taxon>Actinomycetota</taxon>
        <taxon>Actinomycetes</taxon>
        <taxon>Micrococcales</taxon>
        <taxon>Bogoriellaceae</taxon>
        <taxon>Georgenia</taxon>
    </lineage>
</organism>
<proteinExistence type="predicted"/>
<dbReference type="Proteomes" id="UP001499841">
    <property type="component" value="Unassembled WGS sequence"/>
</dbReference>
<reference evidence="2" key="1">
    <citation type="journal article" date="2019" name="Int. J. Syst. Evol. Microbiol.">
        <title>The Global Catalogue of Microorganisms (GCM) 10K type strain sequencing project: providing services to taxonomists for standard genome sequencing and annotation.</title>
        <authorList>
            <consortium name="The Broad Institute Genomics Platform"/>
            <consortium name="The Broad Institute Genome Sequencing Center for Infectious Disease"/>
            <person name="Wu L."/>
            <person name="Ma J."/>
        </authorList>
    </citation>
    <scope>NUCLEOTIDE SEQUENCE [LARGE SCALE GENOMIC DNA]</scope>
    <source>
        <strain evidence="2">JCM 17459</strain>
    </source>
</reference>
<keyword evidence="2" id="KW-1185">Reference proteome</keyword>